<keyword evidence="1" id="KW-0812">Transmembrane</keyword>
<sequence length="98" mass="10840">MSLGQRIGCLLLLLLFLGLFMVLLLILWLDFSMEVCVLKDLLYPYPSPAPYGCASDSDFPSVSGPLIGFADALSSSFSYTSPSQKDRSMLLFVLHRKT</sequence>
<keyword evidence="1" id="KW-0472">Membrane</keyword>
<organism evidence="2 3">
    <name type="scientific">Steinernema glaseri</name>
    <dbReference type="NCBI Taxonomy" id="37863"/>
    <lineage>
        <taxon>Eukaryota</taxon>
        <taxon>Metazoa</taxon>
        <taxon>Ecdysozoa</taxon>
        <taxon>Nematoda</taxon>
        <taxon>Chromadorea</taxon>
        <taxon>Rhabditida</taxon>
        <taxon>Tylenchina</taxon>
        <taxon>Panagrolaimomorpha</taxon>
        <taxon>Strongyloidoidea</taxon>
        <taxon>Steinernematidae</taxon>
        <taxon>Steinernema</taxon>
    </lineage>
</organism>
<evidence type="ECO:0000313" key="2">
    <source>
        <dbReference type="Proteomes" id="UP000095287"/>
    </source>
</evidence>
<keyword evidence="2" id="KW-1185">Reference proteome</keyword>
<keyword evidence="1" id="KW-1133">Transmembrane helix</keyword>
<evidence type="ECO:0000256" key="1">
    <source>
        <dbReference type="SAM" id="Phobius"/>
    </source>
</evidence>
<proteinExistence type="predicted"/>
<name>A0A1I8AQK4_9BILA</name>
<evidence type="ECO:0000313" key="3">
    <source>
        <dbReference type="WBParaSite" id="L893_g8048.t1"/>
    </source>
</evidence>
<accession>A0A1I8AQK4</accession>
<protein>
    <submittedName>
        <fullName evidence="3">Secreted protein</fullName>
    </submittedName>
</protein>
<dbReference type="Proteomes" id="UP000095287">
    <property type="component" value="Unplaced"/>
</dbReference>
<dbReference type="WBParaSite" id="L893_g8048.t1">
    <property type="protein sequence ID" value="L893_g8048.t1"/>
    <property type="gene ID" value="L893_g8048"/>
</dbReference>
<reference evidence="3" key="1">
    <citation type="submission" date="2016-11" db="UniProtKB">
        <authorList>
            <consortium name="WormBaseParasite"/>
        </authorList>
    </citation>
    <scope>IDENTIFICATION</scope>
</reference>
<dbReference type="AlphaFoldDB" id="A0A1I8AQK4"/>
<feature type="transmembrane region" description="Helical" evidence="1">
    <location>
        <begin position="7"/>
        <end position="29"/>
    </location>
</feature>